<accession>A0A0P6XN11</accession>
<comment type="caution">
    <text evidence="1">The sequence shown here is derived from an EMBL/GenBank/DDBJ whole genome shotgun (WGS) entry which is preliminary data.</text>
</comment>
<gene>
    <name evidence="1" type="ORF">ADM99_14315</name>
</gene>
<organism evidence="1 2">
    <name type="scientific">Leptolinea tardivitalis</name>
    <dbReference type="NCBI Taxonomy" id="229920"/>
    <lineage>
        <taxon>Bacteria</taxon>
        <taxon>Bacillati</taxon>
        <taxon>Chloroflexota</taxon>
        <taxon>Anaerolineae</taxon>
        <taxon>Anaerolineales</taxon>
        <taxon>Anaerolineaceae</taxon>
        <taxon>Leptolinea</taxon>
    </lineage>
</organism>
<protein>
    <submittedName>
        <fullName evidence="1">Uncharacterized protein</fullName>
    </submittedName>
</protein>
<keyword evidence="2" id="KW-1185">Reference proteome</keyword>
<name>A0A0P6XN11_9CHLR</name>
<evidence type="ECO:0000313" key="2">
    <source>
        <dbReference type="Proteomes" id="UP000050430"/>
    </source>
</evidence>
<proteinExistence type="predicted"/>
<dbReference type="Proteomes" id="UP000050430">
    <property type="component" value="Unassembled WGS sequence"/>
</dbReference>
<evidence type="ECO:0000313" key="1">
    <source>
        <dbReference type="EMBL" id="KPL70329.1"/>
    </source>
</evidence>
<sequence>MDIFFELYSLQSVRTVLYILKTLKINHNYPLSIIERDLNNLFYSEFQAAQNEITTLLGKSSASIETIDSIFKINDPYYSYLLSIKKPIEILIYVFLLKYYFRVEDGFFLEKLQNDCGKYGVVRIENHEDINFQGIFYSGKFYYHSMFLPIYWNINNLSPLIKTITSLPGNNNIFFRLDDNLAIPSDKYQEIKHDAYAMFYGKEINLDDIRFPKYPSGIPMCVYDPKTNKKIQFFTTREKDGETWIHIEELFPFDKDKIQVTKYLHSIFDEQTKTFNHIDGSVNLYNTDCYKLRLSQKMNTHATEHKKIWLVEGNFNILDWGKLVLYYFDDYDLIFDAFTGKLAEDIITEILI</sequence>
<dbReference type="RefSeq" id="WP_062422204.1">
    <property type="nucleotide sequence ID" value="NZ_BBYA01000010.1"/>
</dbReference>
<reference evidence="1 2" key="1">
    <citation type="submission" date="2015-07" db="EMBL/GenBank/DDBJ databases">
        <title>Genome sequence of Leptolinea tardivitalis DSM 16556.</title>
        <authorList>
            <person name="Hemp J."/>
            <person name="Ward L.M."/>
            <person name="Pace L.A."/>
            <person name="Fischer W.W."/>
        </authorList>
    </citation>
    <scope>NUCLEOTIDE SEQUENCE [LARGE SCALE GENOMIC DNA]</scope>
    <source>
        <strain evidence="1 2">YMTK-2</strain>
    </source>
</reference>
<dbReference type="AlphaFoldDB" id="A0A0P6XN11"/>
<dbReference type="EMBL" id="LGCK01000014">
    <property type="protein sequence ID" value="KPL70329.1"/>
    <property type="molecule type" value="Genomic_DNA"/>
</dbReference>